<evidence type="ECO:0000313" key="3">
    <source>
        <dbReference type="EMBL" id="MBB5871272.1"/>
    </source>
</evidence>
<dbReference type="Pfam" id="PF00248">
    <property type="entry name" value="Aldo_ket_red"/>
    <property type="match status" value="1"/>
</dbReference>
<evidence type="ECO:0000313" key="4">
    <source>
        <dbReference type="Proteomes" id="UP000587527"/>
    </source>
</evidence>
<dbReference type="GO" id="GO:0016491">
    <property type="term" value="F:oxidoreductase activity"/>
    <property type="evidence" value="ECO:0007669"/>
    <property type="project" value="UniProtKB-KW"/>
</dbReference>
<dbReference type="SUPFAM" id="SSF51430">
    <property type="entry name" value="NAD(P)-linked oxidoreductase"/>
    <property type="match status" value="1"/>
</dbReference>
<dbReference type="InterPro" id="IPR050523">
    <property type="entry name" value="AKR_Detox_Biosynth"/>
</dbReference>
<accession>A0A841BWX8</accession>
<dbReference type="PRINTS" id="PR00069">
    <property type="entry name" value="ALDKETRDTASE"/>
</dbReference>
<sequence>MGEMRYRRLGNSGLVVSAVGLGCNNFGRKLDAAQTSAVVEAALDSGITFFDTADVYGDPAGSSESHLGPALKGVRDEVVLASKFGMPMGLPDGNARGSRRYIMQAVEASLTRLGTDHLDLFQFHTPDPATPIEETLRALDDLVRSGKVRYIGSSQFAAWQVVDAAWTSKHAGLTSFISTTNHYNWLHRAPEKEMLPACAHHGVGFIPFFPLESGLLTGVYRRGEAPPQGTRMANERYQSWFDRAPWDKIEALQQFASDRGVTMLDVAIGGLAAKPGVSSVIAGATSPSQVRANAAAGSWLPTTEELHELDRITA</sequence>
<feature type="domain" description="NADP-dependent oxidoreductase" evidence="2">
    <location>
        <begin position="19"/>
        <end position="312"/>
    </location>
</feature>
<gene>
    <name evidence="3" type="ORF">F4553_004651</name>
</gene>
<dbReference type="Proteomes" id="UP000587527">
    <property type="component" value="Unassembled WGS sequence"/>
</dbReference>
<organism evidence="3 4">
    <name type="scientific">Allocatelliglobosispora scoriae</name>
    <dbReference type="NCBI Taxonomy" id="643052"/>
    <lineage>
        <taxon>Bacteria</taxon>
        <taxon>Bacillati</taxon>
        <taxon>Actinomycetota</taxon>
        <taxon>Actinomycetes</taxon>
        <taxon>Micromonosporales</taxon>
        <taxon>Micromonosporaceae</taxon>
        <taxon>Allocatelliglobosispora</taxon>
    </lineage>
</organism>
<comment type="caution">
    <text evidence="3">The sequence shown here is derived from an EMBL/GenBank/DDBJ whole genome shotgun (WGS) entry which is preliminary data.</text>
</comment>
<dbReference type="RefSeq" id="WP_376776244.1">
    <property type="nucleotide sequence ID" value="NZ_JACHMN010000002.1"/>
</dbReference>
<name>A0A841BWX8_9ACTN</name>
<dbReference type="InterPro" id="IPR023210">
    <property type="entry name" value="NADP_OxRdtase_dom"/>
</dbReference>
<dbReference type="Gene3D" id="3.20.20.100">
    <property type="entry name" value="NADP-dependent oxidoreductase domain"/>
    <property type="match status" value="1"/>
</dbReference>
<dbReference type="InterPro" id="IPR036812">
    <property type="entry name" value="NAD(P)_OxRdtase_dom_sf"/>
</dbReference>
<dbReference type="PANTHER" id="PTHR43364">
    <property type="entry name" value="NADH-SPECIFIC METHYLGLYOXAL REDUCTASE-RELATED"/>
    <property type="match status" value="1"/>
</dbReference>
<protein>
    <submittedName>
        <fullName evidence="3">Aryl-alcohol dehydrogenase-like predicted oxidoreductase</fullName>
    </submittedName>
</protein>
<reference evidence="3 4" key="1">
    <citation type="submission" date="2020-08" db="EMBL/GenBank/DDBJ databases">
        <title>Sequencing the genomes of 1000 actinobacteria strains.</title>
        <authorList>
            <person name="Klenk H.-P."/>
        </authorList>
    </citation>
    <scope>NUCLEOTIDE SEQUENCE [LARGE SCALE GENOMIC DNA]</scope>
    <source>
        <strain evidence="3 4">DSM 45362</strain>
    </source>
</reference>
<evidence type="ECO:0000256" key="1">
    <source>
        <dbReference type="ARBA" id="ARBA00023002"/>
    </source>
</evidence>
<dbReference type="FunFam" id="3.20.20.100:FF:000004">
    <property type="entry name" value="Oxidoreductase, aldo/keto reductase"/>
    <property type="match status" value="1"/>
</dbReference>
<dbReference type="InterPro" id="IPR020471">
    <property type="entry name" value="AKR"/>
</dbReference>
<dbReference type="PANTHER" id="PTHR43364:SF4">
    <property type="entry name" value="NAD(P)-LINKED OXIDOREDUCTASE SUPERFAMILY PROTEIN"/>
    <property type="match status" value="1"/>
</dbReference>
<dbReference type="EMBL" id="JACHMN010000002">
    <property type="protein sequence ID" value="MBB5871272.1"/>
    <property type="molecule type" value="Genomic_DNA"/>
</dbReference>
<keyword evidence="4" id="KW-1185">Reference proteome</keyword>
<keyword evidence="1" id="KW-0560">Oxidoreductase</keyword>
<evidence type="ECO:0000259" key="2">
    <source>
        <dbReference type="Pfam" id="PF00248"/>
    </source>
</evidence>
<dbReference type="PROSITE" id="PS51257">
    <property type="entry name" value="PROKAR_LIPOPROTEIN"/>
    <property type="match status" value="1"/>
</dbReference>
<dbReference type="GO" id="GO:0005829">
    <property type="term" value="C:cytosol"/>
    <property type="evidence" value="ECO:0007669"/>
    <property type="project" value="UniProtKB-ARBA"/>
</dbReference>
<dbReference type="AlphaFoldDB" id="A0A841BWX8"/>
<proteinExistence type="predicted"/>